<gene>
    <name evidence="2" type="ordered locus">Sulku_1248</name>
</gene>
<dbReference type="InterPro" id="IPR015867">
    <property type="entry name" value="N-reg_PII/ATP_PRibTrfase_C"/>
</dbReference>
<dbReference type="Pfam" id="PF02641">
    <property type="entry name" value="DUF190"/>
    <property type="match status" value="1"/>
</dbReference>
<organism evidence="2 3">
    <name type="scientific">Sulfuricurvum kujiense (strain ATCC BAA-921 / DSM 16994 / JCM 11577 / YK-1)</name>
    <dbReference type="NCBI Taxonomy" id="709032"/>
    <lineage>
        <taxon>Bacteria</taxon>
        <taxon>Pseudomonadati</taxon>
        <taxon>Campylobacterota</taxon>
        <taxon>Epsilonproteobacteria</taxon>
        <taxon>Campylobacterales</taxon>
        <taxon>Sulfurimonadaceae</taxon>
        <taxon>Sulfuricurvum</taxon>
    </lineage>
</organism>
<reference evidence="2 3" key="1">
    <citation type="journal article" date="2012" name="Stand. Genomic Sci.">
        <title>Complete genome sequence of the sulfur compounds oxidizing chemolithoautotroph Sulfuricurvum kujiense type strain (YK-1(T)).</title>
        <authorList>
            <person name="Han C."/>
            <person name="Kotsyurbenko O."/>
            <person name="Chertkov O."/>
            <person name="Held B."/>
            <person name="Lapidus A."/>
            <person name="Nolan M."/>
            <person name="Lucas S."/>
            <person name="Hammon N."/>
            <person name="Deshpande S."/>
            <person name="Cheng J.F."/>
            <person name="Tapia R."/>
            <person name="Goodwin L.A."/>
            <person name="Pitluck S."/>
            <person name="Liolios K."/>
            <person name="Pagani I."/>
            <person name="Ivanova N."/>
            <person name="Mavromatis K."/>
            <person name="Mikhailova N."/>
            <person name="Pati A."/>
            <person name="Chen A."/>
            <person name="Palaniappan K."/>
            <person name="Land M."/>
            <person name="Hauser L."/>
            <person name="Chang Y.J."/>
            <person name="Jeffries C.D."/>
            <person name="Brambilla E.M."/>
            <person name="Rohde M."/>
            <person name="Spring S."/>
            <person name="Sikorski J."/>
            <person name="Goker M."/>
            <person name="Woyke T."/>
            <person name="Bristow J."/>
            <person name="Eisen J.A."/>
            <person name="Markowitz V."/>
            <person name="Hugenholtz P."/>
            <person name="Kyrpides N.C."/>
            <person name="Klenk H.P."/>
            <person name="Detter J.C."/>
        </authorList>
    </citation>
    <scope>NUCLEOTIDE SEQUENCE [LARGE SCALE GENOMIC DNA]</scope>
    <source>
        <strain evidence="3">ATCC BAA-921 / DSM 16994 / JCM 11577 / YK-1</strain>
    </source>
</reference>
<dbReference type="SUPFAM" id="SSF54913">
    <property type="entry name" value="GlnB-like"/>
    <property type="match status" value="1"/>
</dbReference>
<dbReference type="HOGENOM" id="CLU_168952_0_0_7"/>
<sequence>MKTGFQLTFYTLRSRRHNGASIADWLEEIAQKAGISGVTVTNASKGLGHDGKWHSASFFELTDQPLEIIMIADAEACDRLFTFLETEKPNLFYTKTAIEYGTI</sequence>
<accession>E4TXK2</accession>
<keyword evidence="3" id="KW-1185">Reference proteome</keyword>
<dbReference type="KEGG" id="sku:Sulku_1248"/>
<dbReference type="OrthoDB" id="5339790at2"/>
<dbReference type="eggNOG" id="COG1993">
    <property type="taxonomic scope" value="Bacteria"/>
</dbReference>
<proteinExistence type="inferred from homology"/>
<dbReference type="EMBL" id="CP002355">
    <property type="protein sequence ID" value="ADR33911.1"/>
    <property type="molecule type" value="Genomic_DNA"/>
</dbReference>
<dbReference type="InterPro" id="IPR011322">
    <property type="entry name" value="N-reg_PII-like_a/b"/>
</dbReference>
<name>E4TXK2_SULKY</name>
<protein>
    <submittedName>
        <fullName evidence="2">Uncharacterized protein</fullName>
    </submittedName>
</protein>
<dbReference type="AlphaFoldDB" id="E4TXK2"/>
<evidence type="ECO:0000313" key="2">
    <source>
        <dbReference type="EMBL" id="ADR33911.1"/>
    </source>
</evidence>
<evidence type="ECO:0000313" key="3">
    <source>
        <dbReference type="Proteomes" id="UP000008721"/>
    </source>
</evidence>
<dbReference type="Gene3D" id="3.30.70.120">
    <property type="match status" value="1"/>
</dbReference>
<comment type="similarity">
    <text evidence="1">Belongs to the UPF0166 family.</text>
</comment>
<evidence type="ECO:0000256" key="1">
    <source>
        <dbReference type="ARBA" id="ARBA00010554"/>
    </source>
</evidence>
<dbReference type="RefSeq" id="WP_013460108.1">
    <property type="nucleotide sequence ID" value="NC_014762.1"/>
</dbReference>
<dbReference type="STRING" id="709032.Sulku_1248"/>
<dbReference type="Proteomes" id="UP000008721">
    <property type="component" value="Chromosome"/>
</dbReference>
<dbReference type="InterPro" id="IPR003793">
    <property type="entry name" value="UPF0166"/>
</dbReference>